<reference evidence="1" key="1">
    <citation type="journal article" date="2014" name="Int. J. Syst. Evol. Microbiol.">
        <title>Complete genome sequence of Corynebacterium casei LMG S-19264T (=DSM 44701T), isolated from a smear-ripened cheese.</title>
        <authorList>
            <consortium name="US DOE Joint Genome Institute (JGI-PGF)"/>
            <person name="Walter F."/>
            <person name="Albersmeier A."/>
            <person name="Kalinowski J."/>
            <person name="Ruckert C."/>
        </authorList>
    </citation>
    <scope>NUCLEOTIDE SEQUENCE</scope>
    <source>
        <strain evidence="1">KCTC 12710</strain>
    </source>
</reference>
<protein>
    <submittedName>
        <fullName evidence="1">Uncharacterized protein</fullName>
    </submittedName>
</protein>
<keyword evidence="2" id="KW-1185">Reference proteome</keyword>
<name>A0A918VG93_9FLAO</name>
<evidence type="ECO:0000313" key="2">
    <source>
        <dbReference type="Proteomes" id="UP000636004"/>
    </source>
</evidence>
<proteinExistence type="predicted"/>
<sequence>MKVEREFAEWDETFEPEYKIQRIYFPEKSTALYLKRKTWGITGNHQTTVISTNKEFLFQPDTISDYVYNGFSEIIYKAENNKLIIYSHHKPEIPQKFESEIEIELRKYKNNSEWNILKEEANRSYKKFE</sequence>
<gene>
    <name evidence="1" type="ORF">GCM10007028_36660</name>
</gene>
<dbReference type="Proteomes" id="UP000636004">
    <property type="component" value="Unassembled WGS sequence"/>
</dbReference>
<dbReference type="AlphaFoldDB" id="A0A918VG93"/>
<accession>A0A918VG93</accession>
<dbReference type="EMBL" id="BMWZ01000038">
    <property type="protein sequence ID" value="GGZ95529.1"/>
    <property type="molecule type" value="Genomic_DNA"/>
</dbReference>
<comment type="caution">
    <text evidence="1">The sequence shown here is derived from an EMBL/GenBank/DDBJ whole genome shotgun (WGS) entry which is preliminary data.</text>
</comment>
<dbReference type="RefSeq" id="WP_189362905.1">
    <property type="nucleotide sequence ID" value="NZ_BMWZ01000038.1"/>
</dbReference>
<reference evidence="1" key="2">
    <citation type="submission" date="2020-09" db="EMBL/GenBank/DDBJ databases">
        <authorList>
            <person name="Sun Q."/>
            <person name="Kim S."/>
        </authorList>
    </citation>
    <scope>NUCLEOTIDE SEQUENCE</scope>
    <source>
        <strain evidence="1">KCTC 12710</strain>
    </source>
</reference>
<organism evidence="1 2">
    <name type="scientific">Algibacter mikhailovii</name>
    <dbReference type="NCBI Taxonomy" id="425498"/>
    <lineage>
        <taxon>Bacteria</taxon>
        <taxon>Pseudomonadati</taxon>
        <taxon>Bacteroidota</taxon>
        <taxon>Flavobacteriia</taxon>
        <taxon>Flavobacteriales</taxon>
        <taxon>Flavobacteriaceae</taxon>
        <taxon>Algibacter</taxon>
    </lineage>
</organism>
<evidence type="ECO:0000313" key="1">
    <source>
        <dbReference type="EMBL" id="GGZ95529.1"/>
    </source>
</evidence>